<comment type="caution">
    <text evidence="1">The sequence shown here is derived from an EMBL/GenBank/DDBJ whole genome shotgun (WGS) entry which is preliminary data.</text>
</comment>
<sequence>MRACSLLEAHRSDFSLPWRFALLLEDIVQQFFAVNSDWRMFQLFGPDFLNGFQFFGNSLERR</sequence>
<dbReference type="PATRIC" id="fig|56193.3.peg.2742"/>
<accession>A0A0M3AQA5</accession>
<dbReference type="Proteomes" id="UP000033874">
    <property type="component" value="Unassembled WGS sequence"/>
</dbReference>
<reference evidence="1 2" key="1">
    <citation type="submission" date="2015-04" db="EMBL/GenBank/DDBJ databases">
        <title>Genome sequence of aromatic hydrocarbons-degrading Sphingobium chungbukense DJ77.</title>
        <authorList>
            <person name="Kim Y.-C."/>
            <person name="Chae J.-C."/>
        </authorList>
    </citation>
    <scope>NUCLEOTIDE SEQUENCE [LARGE SCALE GENOMIC DNA]</scope>
    <source>
        <strain evidence="1 2">DJ77</strain>
    </source>
</reference>
<dbReference type="AlphaFoldDB" id="A0A0M3AQA5"/>
<dbReference type="EMBL" id="LBIC01000005">
    <property type="protein sequence ID" value="KKW92020.1"/>
    <property type="molecule type" value="Genomic_DNA"/>
</dbReference>
<evidence type="ECO:0000313" key="1">
    <source>
        <dbReference type="EMBL" id="KKW92020.1"/>
    </source>
</evidence>
<keyword evidence="2" id="KW-1185">Reference proteome</keyword>
<protein>
    <submittedName>
        <fullName evidence="1">Uncharacterized protein</fullName>
    </submittedName>
</protein>
<name>A0A0M3AQA5_9SPHN</name>
<dbReference type="STRING" id="56193.YP76_13175"/>
<gene>
    <name evidence="1" type="ORF">YP76_13175</name>
</gene>
<evidence type="ECO:0000313" key="2">
    <source>
        <dbReference type="Proteomes" id="UP000033874"/>
    </source>
</evidence>
<organism evidence="1 2">
    <name type="scientific">Sphingobium chungbukense</name>
    <dbReference type="NCBI Taxonomy" id="56193"/>
    <lineage>
        <taxon>Bacteria</taxon>
        <taxon>Pseudomonadati</taxon>
        <taxon>Pseudomonadota</taxon>
        <taxon>Alphaproteobacteria</taxon>
        <taxon>Sphingomonadales</taxon>
        <taxon>Sphingomonadaceae</taxon>
        <taxon>Sphingobium</taxon>
    </lineage>
</organism>
<proteinExistence type="predicted"/>